<dbReference type="RefSeq" id="WP_189117076.1">
    <property type="nucleotide sequence ID" value="NZ_BMRK01000002.1"/>
</dbReference>
<evidence type="ECO:0000313" key="6">
    <source>
        <dbReference type="EMBL" id="GLJ66145.1"/>
    </source>
</evidence>
<evidence type="ECO:0000256" key="1">
    <source>
        <dbReference type="ARBA" id="ARBA00023015"/>
    </source>
</evidence>
<reference evidence="6" key="1">
    <citation type="journal article" date="2014" name="Int. J. Syst. Evol. Microbiol.">
        <title>Complete genome of a new Firmicutes species belonging to the dominant human colonic microbiota ('Ruminococcus bicirculans') reveals two chromosomes and a selective capacity to utilize plant glucans.</title>
        <authorList>
            <consortium name="NISC Comparative Sequencing Program"/>
            <person name="Wegmann U."/>
            <person name="Louis P."/>
            <person name="Goesmann A."/>
            <person name="Henrissat B."/>
            <person name="Duncan S.H."/>
            <person name="Flint H.J."/>
        </authorList>
    </citation>
    <scope>NUCLEOTIDE SEQUENCE</scope>
    <source>
        <strain evidence="6">VKM Ac-1246</strain>
    </source>
</reference>
<dbReference type="EMBL" id="BSEL01000001">
    <property type="protein sequence ID" value="GLJ66145.1"/>
    <property type="molecule type" value="Genomic_DNA"/>
</dbReference>
<feature type="domain" description="HTH iclR-type" evidence="4">
    <location>
        <begin position="19"/>
        <end position="79"/>
    </location>
</feature>
<dbReference type="PROSITE" id="PS51077">
    <property type="entry name" value="HTH_ICLR"/>
    <property type="match status" value="1"/>
</dbReference>
<comment type="caution">
    <text evidence="6">The sequence shown here is derived from an EMBL/GenBank/DDBJ whole genome shotgun (WGS) entry which is preliminary data.</text>
</comment>
<dbReference type="PANTHER" id="PTHR30136">
    <property type="entry name" value="HELIX-TURN-HELIX TRANSCRIPTIONAL REGULATOR, ICLR FAMILY"/>
    <property type="match status" value="1"/>
</dbReference>
<keyword evidence="3" id="KW-0804">Transcription</keyword>
<dbReference type="SUPFAM" id="SSF55781">
    <property type="entry name" value="GAF domain-like"/>
    <property type="match status" value="1"/>
</dbReference>
<dbReference type="PROSITE" id="PS51078">
    <property type="entry name" value="ICLR_ED"/>
    <property type="match status" value="1"/>
</dbReference>
<dbReference type="Gene3D" id="3.30.450.40">
    <property type="match status" value="1"/>
</dbReference>
<evidence type="ECO:0000313" key="7">
    <source>
        <dbReference type="Proteomes" id="UP001142292"/>
    </source>
</evidence>
<dbReference type="InterPro" id="IPR036388">
    <property type="entry name" value="WH-like_DNA-bd_sf"/>
</dbReference>
<keyword evidence="7" id="KW-1185">Reference proteome</keyword>
<dbReference type="PANTHER" id="PTHR30136:SF34">
    <property type="entry name" value="TRANSCRIPTIONAL REGULATOR"/>
    <property type="match status" value="1"/>
</dbReference>
<gene>
    <name evidence="6" type="primary">pcaR_2</name>
    <name evidence="6" type="ORF">GCM10017579_01810</name>
</gene>
<keyword evidence="1" id="KW-0805">Transcription regulation</keyword>
<name>A0ABQ5SPR8_9ACTN</name>
<reference evidence="6" key="2">
    <citation type="submission" date="2023-01" db="EMBL/GenBank/DDBJ databases">
        <authorList>
            <person name="Sun Q."/>
            <person name="Evtushenko L."/>
        </authorList>
    </citation>
    <scope>NUCLEOTIDE SEQUENCE</scope>
    <source>
        <strain evidence="6">VKM Ac-1246</strain>
    </source>
</reference>
<evidence type="ECO:0000256" key="2">
    <source>
        <dbReference type="ARBA" id="ARBA00023125"/>
    </source>
</evidence>
<evidence type="ECO:0000259" key="4">
    <source>
        <dbReference type="PROSITE" id="PS51077"/>
    </source>
</evidence>
<dbReference type="InterPro" id="IPR050707">
    <property type="entry name" value="HTH_MetabolicPath_Reg"/>
</dbReference>
<dbReference type="InterPro" id="IPR036390">
    <property type="entry name" value="WH_DNA-bd_sf"/>
</dbReference>
<keyword evidence="2" id="KW-0238">DNA-binding</keyword>
<sequence length="268" mass="29147">MAEQVMLGDDRVIPDRDVVQSLLRGLDVIRAFDGAHPRLSLDEAAERTGFSRSATRRLLRTLMTAGLASYDGHHYRLTSRLLDLGYASQSRLSLEEVALPHCEELSRQVGRTVSLARLDNDEIVYLLRVGAPRLVAVSLHVGSRIPASLPAIGRVTLAGLSDDELAEFIASDAFREQSRRTGLSADDLVEEVSEIRARGWCHVSEVLEAGLSAVAAPIRDRTGRVVAGLNVSTPTGGQAPVFDLLDTVPHLTRAATHIGDDLHRTHQV</sequence>
<dbReference type="Pfam" id="PF01614">
    <property type="entry name" value="IclR_C"/>
    <property type="match status" value="1"/>
</dbReference>
<dbReference type="Gene3D" id="1.10.10.10">
    <property type="entry name" value="Winged helix-like DNA-binding domain superfamily/Winged helix DNA-binding domain"/>
    <property type="match status" value="1"/>
</dbReference>
<dbReference type="Pfam" id="PF09339">
    <property type="entry name" value="HTH_IclR"/>
    <property type="match status" value="1"/>
</dbReference>
<accession>A0ABQ5SPR8</accession>
<evidence type="ECO:0000256" key="3">
    <source>
        <dbReference type="ARBA" id="ARBA00023163"/>
    </source>
</evidence>
<dbReference type="Proteomes" id="UP001142292">
    <property type="component" value="Unassembled WGS sequence"/>
</dbReference>
<dbReference type="InterPro" id="IPR029016">
    <property type="entry name" value="GAF-like_dom_sf"/>
</dbReference>
<dbReference type="SMART" id="SM00346">
    <property type="entry name" value="HTH_ICLR"/>
    <property type="match status" value="1"/>
</dbReference>
<evidence type="ECO:0000259" key="5">
    <source>
        <dbReference type="PROSITE" id="PS51078"/>
    </source>
</evidence>
<dbReference type="InterPro" id="IPR014757">
    <property type="entry name" value="Tscrpt_reg_IclR_C"/>
</dbReference>
<organism evidence="6 7">
    <name type="scientific">Nocardioides luteus</name>
    <dbReference type="NCBI Taxonomy" id="1844"/>
    <lineage>
        <taxon>Bacteria</taxon>
        <taxon>Bacillati</taxon>
        <taxon>Actinomycetota</taxon>
        <taxon>Actinomycetes</taxon>
        <taxon>Propionibacteriales</taxon>
        <taxon>Nocardioidaceae</taxon>
        <taxon>Nocardioides</taxon>
    </lineage>
</organism>
<dbReference type="InterPro" id="IPR005471">
    <property type="entry name" value="Tscrpt_reg_IclR_N"/>
</dbReference>
<proteinExistence type="predicted"/>
<dbReference type="SUPFAM" id="SSF46785">
    <property type="entry name" value="Winged helix' DNA-binding domain"/>
    <property type="match status" value="1"/>
</dbReference>
<protein>
    <submittedName>
        <fullName evidence="6">IclR family transcriptional regulator</fullName>
    </submittedName>
</protein>
<feature type="domain" description="IclR-ED" evidence="5">
    <location>
        <begin position="80"/>
        <end position="264"/>
    </location>
</feature>